<dbReference type="Gene3D" id="3.40.50.300">
    <property type="entry name" value="P-loop containing nucleotide triphosphate hydrolases"/>
    <property type="match status" value="1"/>
</dbReference>
<name>A0A3P3XNH6_9SPIR</name>
<dbReference type="PROSITE" id="PS51722">
    <property type="entry name" value="G_TR_2"/>
    <property type="match status" value="1"/>
</dbReference>
<dbReference type="Pfam" id="PF22042">
    <property type="entry name" value="EF-G_D2"/>
    <property type="match status" value="1"/>
</dbReference>
<dbReference type="CDD" id="cd16262">
    <property type="entry name" value="EFG_III"/>
    <property type="match status" value="1"/>
</dbReference>
<dbReference type="InterPro" id="IPR000795">
    <property type="entry name" value="T_Tr_GTP-bd_dom"/>
</dbReference>
<dbReference type="GO" id="GO:0005525">
    <property type="term" value="F:GTP binding"/>
    <property type="evidence" value="ECO:0007669"/>
    <property type="project" value="UniProtKB-KW"/>
</dbReference>
<dbReference type="Pfam" id="PF00679">
    <property type="entry name" value="EFG_C"/>
    <property type="match status" value="1"/>
</dbReference>
<dbReference type="InterPro" id="IPR035649">
    <property type="entry name" value="EFG_V"/>
</dbReference>
<keyword evidence="2 7" id="KW-0251">Elongation factor</keyword>
<gene>
    <name evidence="7" type="ORF">SPIRO4BDMA_40399</name>
</gene>
<dbReference type="InterPro" id="IPR005225">
    <property type="entry name" value="Small_GTP-bd"/>
</dbReference>
<dbReference type="SUPFAM" id="SSF50447">
    <property type="entry name" value="Translation proteins"/>
    <property type="match status" value="1"/>
</dbReference>
<dbReference type="InterPro" id="IPR035647">
    <property type="entry name" value="EFG_III/V"/>
</dbReference>
<evidence type="ECO:0000256" key="4">
    <source>
        <dbReference type="ARBA" id="ARBA00023134"/>
    </source>
</evidence>
<dbReference type="CDD" id="cd03713">
    <property type="entry name" value="EFG_mtEFG_C"/>
    <property type="match status" value="1"/>
</dbReference>
<dbReference type="Gene3D" id="2.40.30.10">
    <property type="entry name" value="Translation factors"/>
    <property type="match status" value="1"/>
</dbReference>
<dbReference type="Pfam" id="PF14492">
    <property type="entry name" value="EFG_III"/>
    <property type="match status" value="1"/>
</dbReference>
<proteinExistence type="predicted"/>
<dbReference type="SMART" id="SM00838">
    <property type="entry name" value="EFG_C"/>
    <property type="match status" value="1"/>
</dbReference>
<dbReference type="InterPro" id="IPR027417">
    <property type="entry name" value="P-loop_NTPase"/>
</dbReference>
<dbReference type="GO" id="GO:0003746">
    <property type="term" value="F:translation elongation factor activity"/>
    <property type="evidence" value="ECO:0007669"/>
    <property type="project" value="UniProtKB-KW"/>
</dbReference>
<dbReference type="Gene3D" id="3.30.230.10">
    <property type="match status" value="1"/>
</dbReference>
<evidence type="ECO:0000256" key="5">
    <source>
        <dbReference type="ARBA" id="ARBA00024731"/>
    </source>
</evidence>
<dbReference type="AlphaFoldDB" id="A0A3P3XNH6"/>
<dbReference type="InterPro" id="IPR053905">
    <property type="entry name" value="EF-G-like_DII"/>
</dbReference>
<dbReference type="PRINTS" id="PR00315">
    <property type="entry name" value="ELONGATNFCT"/>
</dbReference>
<evidence type="ECO:0000256" key="1">
    <source>
        <dbReference type="ARBA" id="ARBA00022741"/>
    </source>
</evidence>
<dbReference type="Gene3D" id="3.30.70.240">
    <property type="match status" value="1"/>
</dbReference>
<dbReference type="InterPro" id="IPR041095">
    <property type="entry name" value="EFG_II"/>
</dbReference>
<comment type="function">
    <text evidence="5">Catalyzes the GTP-dependent ribosomal translocation step during translation elongation. During this step, the ribosome changes from the pre-translocational (PRE) to the post-translocational (POST) state as the newly formed A-site-bound peptidyl-tRNA and P-site-bound deacylated tRNA move to the P and E sites, respectively. Catalyzes the coordinated movement of the two tRNA molecules, the mRNA and conformational changes in the ribosome.</text>
</comment>
<dbReference type="FunFam" id="3.30.70.870:FF:000002">
    <property type="entry name" value="Translation elongation factor 2"/>
    <property type="match status" value="1"/>
</dbReference>
<dbReference type="PANTHER" id="PTHR43261">
    <property type="entry name" value="TRANSLATION ELONGATION FACTOR G-RELATED"/>
    <property type="match status" value="1"/>
</dbReference>
<dbReference type="EMBL" id="FWDO01000004">
    <property type="protein sequence ID" value="SLM17830.1"/>
    <property type="molecule type" value="Genomic_DNA"/>
</dbReference>
<keyword evidence="3" id="KW-0648">Protein biosynthesis</keyword>
<protein>
    <submittedName>
        <fullName evidence="7">Putative Elongation factor G 2</fullName>
    </submittedName>
</protein>
<dbReference type="Pfam" id="PF00009">
    <property type="entry name" value="GTP_EFTU"/>
    <property type="match status" value="1"/>
</dbReference>
<evidence type="ECO:0000256" key="2">
    <source>
        <dbReference type="ARBA" id="ARBA00022768"/>
    </source>
</evidence>
<dbReference type="InterPro" id="IPR009000">
    <property type="entry name" value="Transl_B-barrel_sf"/>
</dbReference>
<dbReference type="SUPFAM" id="SSF54980">
    <property type="entry name" value="EF-G C-terminal domain-like"/>
    <property type="match status" value="2"/>
</dbReference>
<keyword evidence="4" id="KW-0342">GTP-binding</keyword>
<dbReference type="Gene3D" id="3.30.70.870">
    <property type="entry name" value="Elongation Factor G (Translational Gtpase), domain 3"/>
    <property type="match status" value="1"/>
</dbReference>
<dbReference type="SUPFAM" id="SSF52540">
    <property type="entry name" value="P-loop containing nucleoside triphosphate hydrolases"/>
    <property type="match status" value="1"/>
</dbReference>
<dbReference type="GO" id="GO:0003924">
    <property type="term" value="F:GTPase activity"/>
    <property type="evidence" value="ECO:0007669"/>
    <property type="project" value="InterPro"/>
</dbReference>
<feature type="domain" description="Tr-type G" evidence="6">
    <location>
        <begin position="23"/>
        <end position="315"/>
    </location>
</feature>
<dbReference type="NCBIfam" id="TIGR00231">
    <property type="entry name" value="small_GTP"/>
    <property type="match status" value="1"/>
</dbReference>
<dbReference type="PANTHER" id="PTHR43261:SF1">
    <property type="entry name" value="RIBOSOME-RELEASING FACTOR 2, MITOCHONDRIAL"/>
    <property type="match status" value="1"/>
</dbReference>
<keyword evidence="1" id="KW-0547">Nucleotide-binding</keyword>
<dbReference type="InterPro" id="IPR014721">
    <property type="entry name" value="Ribsml_uS5_D2-typ_fold_subgr"/>
</dbReference>
<reference evidence="7" key="1">
    <citation type="submission" date="2017-02" db="EMBL/GenBank/DDBJ databases">
        <authorList>
            <person name="Regsiter A."/>
            <person name="William W."/>
        </authorList>
    </citation>
    <scope>NUCLEOTIDE SEQUENCE</scope>
    <source>
        <strain evidence="7">BdmA 4</strain>
    </source>
</reference>
<evidence type="ECO:0000313" key="7">
    <source>
        <dbReference type="EMBL" id="SLM17830.1"/>
    </source>
</evidence>
<accession>A0A3P3XNH6</accession>
<dbReference type="FunFam" id="3.30.70.240:FF:000001">
    <property type="entry name" value="Elongation factor G"/>
    <property type="match status" value="1"/>
</dbReference>
<dbReference type="InterPro" id="IPR009022">
    <property type="entry name" value="EFG_III"/>
</dbReference>
<sequence>MARRKYTDIVMDSAHASGSGPSFPIRNIGILAHIDAGKTSITERVLHVAGVREQAGNVDEGTTATDYLSVERQHGITIKTAAVRFLHKGVRFHLLDTPGHVDFSAEVDRVLRVLDGAVIVLCAVSGVQVRTGFIASGCRAHKIPRMYFINKMDRRGADFFGALQEIAGELGEPVLPLQIPTFEDYLWNGIADLVEMCWYPSSLDRTEARSAAESDIADAPETRALPIEKAPLTEESRRLIAEYREKLLDRASMYDDNLMEKIVDGKAVSSGEIRAALRAPIHRQELAPALCGSSFSDISSALLLDATIDYLPDPLVRGCPPAKDVKSAKEVRLKAESGAPFSAYIFKTVLSADLNALAWIRVWSGTIREGMKVMAMPAKKLTHIQHLYGINGAEIEPVQDAAAGEIVGARLSYMEAGGTLCEPGLQIVYESFKNPEPLVSIAVEPASQQELSKLRDALKRFSLEDVSLLIDEEKETGRITISGQGELHLDIVLERLQKEYGLRVRAGNPQVPKVERLKKSVRFGDEFVGDFGGEKLSVALRVSLENQKDKDENSLLLASGIRMSLNYETSIRRAMETVLAVGPTGGWPVIGVKAVIESFVPPWSTDKRAETAVEAAASSILRRAVSLAGSFVLVPIVQISVEVPDTWFGAALATLQARGARIESVEDAGGIKSIIAYAPMENLFGYATSLRSLTEGRGIYQAKFDHYGSALEY</sequence>
<organism evidence="7">
    <name type="scientific">uncultured spirochete</name>
    <dbReference type="NCBI Taxonomy" id="156406"/>
    <lineage>
        <taxon>Bacteria</taxon>
        <taxon>Pseudomonadati</taxon>
        <taxon>Spirochaetota</taxon>
        <taxon>Spirochaetia</taxon>
        <taxon>Spirochaetales</taxon>
        <taxon>environmental samples</taxon>
    </lineage>
</organism>
<dbReference type="GO" id="GO:0032790">
    <property type="term" value="P:ribosome disassembly"/>
    <property type="evidence" value="ECO:0007669"/>
    <property type="project" value="TreeGrafter"/>
</dbReference>
<evidence type="ECO:0000259" key="6">
    <source>
        <dbReference type="PROSITE" id="PS51722"/>
    </source>
</evidence>
<evidence type="ECO:0000256" key="3">
    <source>
        <dbReference type="ARBA" id="ARBA00022917"/>
    </source>
</evidence>
<dbReference type="InterPro" id="IPR000640">
    <property type="entry name" value="EFG_V-like"/>
</dbReference>